<dbReference type="PANTHER" id="PTHR43300:SF11">
    <property type="entry name" value="ACETYLTRANSFERASE RV3034C-RELATED"/>
    <property type="match status" value="1"/>
</dbReference>
<comment type="similarity">
    <text evidence="1">Belongs to the transferase hexapeptide repeat family.</text>
</comment>
<dbReference type="KEGG" id="fam:OYT1_ch0692"/>
<reference evidence="5 6" key="1">
    <citation type="submission" date="2018-06" db="EMBL/GenBank/DDBJ databases">
        <title>OYT1 Genome Sequencing.</title>
        <authorList>
            <person name="Kato S."/>
            <person name="Itoh T."/>
            <person name="Ohkuma M."/>
        </authorList>
    </citation>
    <scope>NUCLEOTIDE SEQUENCE [LARGE SCALE GENOMIC DNA]</scope>
    <source>
        <strain evidence="5 6">OYT1</strain>
    </source>
</reference>
<dbReference type="InterPro" id="IPR011004">
    <property type="entry name" value="Trimer_LpxA-like_sf"/>
</dbReference>
<name>A0A2Z6GA86_9PROT</name>
<evidence type="ECO:0000313" key="5">
    <source>
        <dbReference type="EMBL" id="BBE50259.1"/>
    </source>
</evidence>
<dbReference type="AlphaFoldDB" id="A0A2Z6GA86"/>
<accession>A0A2Z6GA86</accession>
<keyword evidence="4" id="KW-0012">Acyltransferase</keyword>
<sequence>MTDDANEGSNQRRRSTRRLMGKLFQLMSRHLPMSAKWRVRLQMWHGVRFTDPAHVFLGEDVFFDDIHPEKVSVGKFVRITAGVRVLTHFIDAQFIPEPNRPFRMYTGDVVIGDYVFIGMNTVIAKPVVIGDWAIIGANTVVTKDVPAGAILVGAPARIIGYRKLTKDSDGCTD</sequence>
<dbReference type="STRING" id="1188319.OYT1_00059"/>
<keyword evidence="6" id="KW-1185">Reference proteome</keyword>
<evidence type="ECO:0000313" key="6">
    <source>
        <dbReference type="Proteomes" id="UP000033070"/>
    </source>
</evidence>
<evidence type="ECO:0000256" key="3">
    <source>
        <dbReference type="ARBA" id="ARBA00022737"/>
    </source>
</evidence>
<dbReference type="PROSITE" id="PS00101">
    <property type="entry name" value="HEXAPEP_TRANSFERASES"/>
    <property type="match status" value="1"/>
</dbReference>
<dbReference type="InterPro" id="IPR050179">
    <property type="entry name" value="Trans_hexapeptide_repeat"/>
</dbReference>
<dbReference type="EMBL" id="AP018738">
    <property type="protein sequence ID" value="BBE50259.1"/>
    <property type="molecule type" value="Genomic_DNA"/>
</dbReference>
<dbReference type="CDD" id="cd04647">
    <property type="entry name" value="LbH_MAT_like"/>
    <property type="match status" value="1"/>
</dbReference>
<evidence type="ECO:0000256" key="2">
    <source>
        <dbReference type="ARBA" id="ARBA00022679"/>
    </source>
</evidence>
<evidence type="ECO:0000256" key="4">
    <source>
        <dbReference type="ARBA" id="ARBA00023315"/>
    </source>
</evidence>
<dbReference type="GO" id="GO:0016746">
    <property type="term" value="F:acyltransferase activity"/>
    <property type="evidence" value="ECO:0007669"/>
    <property type="project" value="UniProtKB-KW"/>
</dbReference>
<gene>
    <name evidence="5" type="ORF">OYT1_ch0692</name>
</gene>
<keyword evidence="2 5" id="KW-0808">Transferase</keyword>
<dbReference type="Proteomes" id="UP000033070">
    <property type="component" value="Chromosome"/>
</dbReference>
<dbReference type="SUPFAM" id="SSF51161">
    <property type="entry name" value="Trimeric LpxA-like enzymes"/>
    <property type="match status" value="1"/>
</dbReference>
<proteinExistence type="inferred from homology"/>
<keyword evidence="3" id="KW-0677">Repeat</keyword>
<dbReference type="PANTHER" id="PTHR43300">
    <property type="entry name" value="ACETYLTRANSFERASE"/>
    <property type="match status" value="1"/>
</dbReference>
<evidence type="ECO:0000256" key="1">
    <source>
        <dbReference type="ARBA" id="ARBA00007274"/>
    </source>
</evidence>
<dbReference type="RefSeq" id="WP_084611869.1">
    <property type="nucleotide sequence ID" value="NZ_AP018738.1"/>
</dbReference>
<dbReference type="InterPro" id="IPR001451">
    <property type="entry name" value="Hexapep"/>
</dbReference>
<dbReference type="Pfam" id="PF00132">
    <property type="entry name" value="Hexapep"/>
    <property type="match status" value="1"/>
</dbReference>
<protein>
    <submittedName>
        <fullName evidence="5">2,3,4,5-tetrahydropyridine-2,6-dicarboxylate N-acetyltransferase</fullName>
    </submittedName>
</protein>
<dbReference type="InterPro" id="IPR018357">
    <property type="entry name" value="Hexapep_transf_CS"/>
</dbReference>
<organism evidence="5 6">
    <name type="scientific">Ferriphaselus amnicola</name>
    <dbReference type="NCBI Taxonomy" id="1188319"/>
    <lineage>
        <taxon>Bacteria</taxon>
        <taxon>Pseudomonadati</taxon>
        <taxon>Pseudomonadota</taxon>
        <taxon>Betaproteobacteria</taxon>
        <taxon>Nitrosomonadales</taxon>
        <taxon>Gallionellaceae</taxon>
        <taxon>Ferriphaselus</taxon>
    </lineage>
</organism>
<dbReference type="OrthoDB" id="8612290at2"/>
<dbReference type="Gene3D" id="2.160.10.10">
    <property type="entry name" value="Hexapeptide repeat proteins"/>
    <property type="match status" value="1"/>
</dbReference>